<dbReference type="InParanoid" id="U5FRU6"/>
<organism evidence="1 2">
    <name type="scientific">Populus trichocarpa</name>
    <name type="common">Western balsam poplar</name>
    <name type="synonym">Populus balsamifera subsp. trichocarpa</name>
    <dbReference type="NCBI Taxonomy" id="3694"/>
    <lineage>
        <taxon>Eukaryota</taxon>
        <taxon>Viridiplantae</taxon>
        <taxon>Streptophyta</taxon>
        <taxon>Embryophyta</taxon>
        <taxon>Tracheophyta</taxon>
        <taxon>Spermatophyta</taxon>
        <taxon>Magnoliopsida</taxon>
        <taxon>eudicotyledons</taxon>
        <taxon>Gunneridae</taxon>
        <taxon>Pentapetalae</taxon>
        <taxon>rosids</taxon>
        <taxon>fabids</taxon>
        <taxon>Malpighiales</taxon>
        <taxon>Salicaceae</taxon>
        <taxon>Saliceae</taxon>
        <taxon>Populus</taxon>
    </lineage>
</organism>
<name>U5FRU6_POPTR</name>
<accession>U5FRU6</accession>
<dbReference type="EMBL" id="CM009303">
    <property type="protein sequence ID" value="PNT02617.1"/>
    <property type="molecule type" value="Genomic_DNA"/>
</dbReference>
<reference evidence="1 2" key="1">
    <citation type="journal article" date="2006" name="Science">
        <title>The genome of black cottonwood, Populus trichocarpa (Torr. &amp; Gray).</title>
        <authorList>
            <person name="Tuskan G.A."/>
            <person name="Difazio S."/>
            <person name="Jansson S."/>
            <person name="Bohlmann J."/>
            <person name="Grigoriev I."/>
            <person name="Hellsten U."/>
            <person name="Putnam N."/>
            <person name="Ralph S."/>
            <person name="Rombauts S."/>
            <person name="Salamov A."/>
            <person name="Schein J."/>
            <person name="Sterck L."/>
            <person name="Aerts A."/>
            <person name="Bhalerao R.R."/>
            <person name="Bhalerao R.P."/>
            <person name="Blaudez D."/>
            <person name="Boerjan W."/>
            <person name="Brun A."/>
            <person name="Brunner A."/>
            <person name="Busov V."/>
            <person name="Campbell M."/>
            <person name="Carlson J."/>
            <person name="Chalot M."/>
            <person name="Chapman J."/>
            <person name="Chen G.L."/>
            <person name="Cooper D."/>
            <person name="Coutinho P.M."/>
            <person name="Couturier J."/>
            <person name="Covert S."/>
            <person name="Cronk Q."/>
            <person name="Cunningham R."/>
            <person name="Davis J."/>
            <person name="Degroeve S."/>
            <person name="Dejardin A."/>
            <person name="Depamphilis C."/>
            <person name="Detter J."/>
            <person name="Dirks B."/>
            <person name="Dubchak I."/>
            <person name="Duplessis S."/>
            <person name="Ehlting J."/>
            <person name="Ellis B."/>
            <person name="Gendler K."/>
            <person name="Goodstein D."/>
            <person name="Gribskov M."/>
            <person name="Grimwood J."/>
            <person name="Groover A."/>
            <person name="Gunter L."/>
            <person name="Hamberger B."/>
            <person name="Heinze B."/>
            <person name="Helariutta Y."/>
            <person name="Henrissat B."/>
            <person name="Holligan D."/>
            <person name="Holt R."/>
            <person name="Huang W."/>
            <person name="Islam-Faridi N."/>
            <person name="Jones S."/>
            <person name="Jones-Rhoades M."/>
            <person name="Jorgensen R."/>
            <person name="Joshi C."/>
            <person name="Kangasjarvi J."/>
            <person name="Karlsson J."/>
            <person name="Kelleher C."/>
            <person name="Kirkpatrick R."/>
            <person name="Kirst M."/>
            <person name="Kohler A."/>
            <person name="Kalluri U."/>
            <person name="Larimer F."/>
            <person name="Leebens-Mack J."/>
            <person name="Leple J.C."/>
            <person name="Locascio P."/>
            <person name="Lou Y."/>
            <person name="Lucas S."/>
            <person name="Martin F."/>
            <person name="Montanini B."/>
            <person name="Napoli C."/>
            <person name="Nelson D.R."/>
            <person name="Nelson C."/>
            <person name="Nieminen K."/>
            <person name="Nilsson O."/>
            <person name="Pereda V."/>
            <person name="Peter G."/>
            <person name="Philippe R."/>
            <person name="Pilate G."/>
            <person name="Poliakov A."/>
            <person name="Razumovskaya J."/>
            <person name="Richardson P."/>
            <person name="Rinaldi C."/>
            <person name="Ritland K."/>
            <person name="Rouze P."/>
            <person name="Ryaboy D."/>
            <person name="Schmutz J."/>
            <person name="Schrader J."/>
            <person name="Segerman B."/>
            <person name="Shin H."/>
            <person name="Siddiqui A."/>
            <person name="Sterky F."/>
            <person name="Terry A."/>
            <person name="Tsai C.J."/>
            <person name="Uberbacher E."/>
            <person name="Unneberg P."/>
            <person name="Vahala J."/>
            <person name="Wall K."/>
            <person name="Wessler S."/>
            <person name="Yang G."/>
            <person name="Yin T."/>
            <person name="Douglas C."/>
            <person name="Marra M."/>
            <person name="Sandberg G."/>
            <person name="Van de Peer Y."/>
            <person name="Rokhsar D."/>
        </authorList>
    </citation>
    <scope>NUCLEOTIDE SEQUENCE [LARGE SCALE GENOMIC DNA]</scope>
    <source>
        <strain evidence="2">cv. Nisqually</strain>
    </source>
</reference>
<gene>
    <name evidence="1" type="ORF">POPTR_014G023900</name>
</gene>
<keyword evidence="2" id="KW-1185">Reference proteome</keyword>
<dbReference type="HOGENOM" id="CLU_2798677_0_0_1"/>
<evidence type="ECO:0000313" key="2">
    <source>
        <dbReference type="Proteomes" id="UP000006729"/>
    </source>
</evidence>
<dbReference type="Proteomes" id="UP000006729">
    <property type="component" value="Chromosome 14"/>
</dbReference>
<sequence length="68" mass="7979">MVTFLLAYEQVLAFIVLSRLSYGLRGLVWSLHGILTIDFCNRRLIPGKWLQFCQKTQKRQLVPLQRSN</sequence>
<protein>
    <submittedName>
        <fullName evidence="1">Uncharacterized protein</fullName>
    </submittedName>
</protein>
<evidence type="ECO:0000313" key="1">
    <source>
        <dbReference type="EMBL" id="PNT02617.1"/>
    </source>
</evidence>
<dbReference type="AlphaFoldDB" id="U5FRU6"/>
<proteinExistence type="predicted"/>